<gene>
    <name evidence="1" type="ORF">GX618_01760</name>
</gene>
<protein>
    <submittedName>
        <fullName evidence="1">Uncharacterized protein</fullName>
    </submittedName>
</protein>
<proteinExistence type="predicted"/>
<dbReference type="AlphaFoldDB" id="A0A847ET44"/>
<name>A0A847ET44_9BACT</name>
<evidence type="ECO:0000313" key="2">
    <source>
        <dbReference type="Proteomes" id="UP000554004"/>
    </source>
</evidence>
<comment type="caution">
    <text evidence="1">The sequence shown here is derived from an EMBL/GenBank/DDBJ whole genome shotgun (WGS) entry which is preliminary data.</text>
</comment>
<sequence length="237" mass="28075">MANLKKLLIFFFFFIVGILIAQKGILKVDNPSLLPGSNKEFTPTLDIWNEDIQKVKIPLTTKTQVKGVLVPKYWKYSINYENPDYLEGYIPNIRDFKEYWNLHNNLLYGINPYDYSYTLDEISQSIENGAQYHKAEGIENETEYFKWDSSQCKEIFSTRLNSYIFICDNWINWLSIELKDKGFVLVKCNINQKDGYCIYTDYIKTYYTSKNYGESRCFGENNLYCNYDKYLKIISLN</sequence>
<accession>A0A847ET44</accession>
<reference evidence="1 2" key="1">
    <citation type="journal article" date="2020" name="Biotechnol. Biofuels">
        <title>New insights from the biogas microbiome by comprehensive genome-resolved metagenomics of nearly 1600 species originating from multiple anaerobic digesters.</title>
        <authorList>
            <person name="Campanaro S."/>
            <person name="Treu L."/>
            <person name="Rodriguez-R L.M."/>
            <person name="Kovalovszki A."/>
            <person name="Ziels R.M."/>
            <person name="Maus I."/>
            <person name="Zhu X."/>
            <person name="Kougias P.G."/>
            <person name="Basile A."/>
            <person name="Luo G."/>
            <person name="Schluter A."/>
            <person name="Konstantinidis K.T."/>
            <person name="Angelidaki I."/>
        </authorList>
    </citation>
    <scope>NUCLEOTIDE SEQUENCE [LARGE SCALE GENOMIC DNA]</scope>
    <source>
        <strain evidence="1">AS06rmzACSIP_421</strain>
    </source>
</reference>
<evidence type="ECO:0000313" key="1">
    <source>
        <dbReference type="EMBL" id="NLE30979.1"/>
    </source>
</evidence>
<dbReference type="Proteomes" id="UP000554004">
    <property type="component" value="Unassembled WGS sequence"/>
</dbReference>
<dbReference type="EMBL" id="JAAZAL010000063">
    <property type="protein sequence ID" value="NLE30979.1"/>
    <property type="molecule type" value="Genomic_DNA"/>
</dbReference>
<organism evidence="1 2">
    <name type="scientific">Candidatus Dojkabacteria bacterium</name>
    <dbReference type="NCBI Taxonomy" id="2099670"/>
    <lineage>
        <taxon>Bacteria</taxon>
        <taxon>Candidatus Dojkabacteria</taxon>
    </lineage>
</organism>